<evidence type="ECO:0000256" key="9">
    <source>
        <dbReference type="ARBA" id="ARBA00023136"/>
    </source>
</evidence>
<feature type="chain" id="PRO_5043808232" description="Glutamate receptor 1" evidence="22">
    <location>
        <begin position="24"/>
        <end position="936"/>
    </location>
</feature>
<evidence type="ECO:0000256" key="1">
    <source>
        <dbReference type="ARBA" id="ARBA00008685"/>
    </source>
</evidence>
<feature type="disulfide bond" evidence="19">
    <location>
        <begin position="774"/>
        <end position="832"/>
    </location>
</feature>
<feature type="binding site" evidence="17">
    <location>
        <position position="545"/>
    </location>
    <ligand>
        <name>L-glutamate</name>
        <dbReference type="ChEBI" id="CHEBI:29985"/>
    </ligand>
</feature>
<evidence type="ECO:0000256" key="16">
    <source>
        <dbReference type="ARBA" id="ARBA00072754"/>
    </source>
</evidence>
<dbReference type="AlphaFoldDB" id="A0AAV2PGK6"/>
<evidence type="ECO:0000256" key="11">
    <source>
        <dbReference type="ARBA" id="ARBA00023180"/>
    </source>
</evidence>
<keyword evidence="5 22" id="KW-0732">Signal</keyword>
<dbReference type="InterPro" id="IPR001828">
    <property type="entry name" value="ANF_lig-bd_rcpt"/>
</dbReference>
<dbReference type="Gene3D" id="1.10.287.70">
    <property type="match status" value="1"/>
</dbReference>
<keyword evidence="26" id="KW-1185">Reference proteome</keyword>
<proteinExistence type="inferred from homology"/>
<evidence type="ECO:0000259" key="23">
    <source>
        <dbReference type="SMART" id="SM00079"/>
    </source>
</evidence>
<keyword evidence="6 21" id="KW-1133">Transmembrane helix</keyword>
<dbReference type="Pfam" id="PF01094">
    <property type="entry name" value="ANF_receptor"/>
    <property type="match status" value="1"/>
</dbReference>
<dbReference type="SMART" id="SM00918">
    <property type="entry name" value="Lig_chan-Glu_bd"/>
    <property type="match status" value="1"/>
</dbReference>
<feature type="signal peptide" evidence="22">
    <location>
        <begin position="1"/>
        <end position="23"/>
    </location>
</feature>
<feature type="binding site" evidence="17">
    <location>
        <position position="762"/>
    </location>
    <ligand>
        <name>L-glutamate</name>
        <dbReference type="ChEBI" id="CHEBI:29985"/>
    </ligand>
</feature>
<feature type="transmembrane region" description="Helical" evidence="21">
    <location>
        <begin position="585"/>
        <end position="604"/>
    </location>
</feature>
<feature type="region of interest" description="Disordered" evidence="20">
    <location>
        <begin position="903"/>
        <end position="936"/>
    </location>
</feature>
<gene>
    <name evidence="25" type="ORF">MNOR_LOCUS365</name>
</gene>
<dbReference type="InterPro" id="IPR019594">
    <property type="entry name" value="Glu/Gly-bd"/>
</dbReference>
<feature type="domain" description="Ionotropic glutamate receptor L-glutamate and glycine-binding" evidence="24">
    <location>
        <begin position="465"/>
        <end position="529"/>
    </location>
</feature>
<dbReference type="GO" id="GO:0004970">
    <property type="term" value="F:glutamate-gated receptor activity"/>
    <property type="evidence" value="ECO:0007669"/>
    <property type="project" value="UniProtKB-ARBA"/>
</dbReference>
<dbReference type="Proteomes" id="UP001497623">
    <property type="component" value="Unassembled WGS sequence"/>
</dbReference>
<accession>A0AAV2PGK6</accession>
<dbReference type="GO" id="GO:0008328">
    <property type="term" value="C:ionotropic glutamate receptor complex"/>
    <property type="evidence" value="ECO:0007669"/>
    <property type="project" value="UniProtKB-ARBA"/>
</dbReference>
<dbReference type="InterPro" id="IPR001508">
    <property type="entry name" value="Iono_Glu_rcpt_met"/>
</dbReference>
<evidence type="ECO:0000256" key="13">
    <source>
        <dbReference type="ARBA" id="ARBA00023286"/>
    </source>
</evidence>
<keyword evidence="3" id="KW-1003">Cell membrane</keyword>
<evidence type="ECO:0000256" key="3">
    <source>
        <dbReference type="ARBA" id="ARBA00022475"/>
    </source>
</evidence>
<keyword evidence="8" id="KW-0406">Ion transport</keyword>
<evidence type="ECO:0000313" key="26">
    <source>
        <dbReference type="Proteomes" id="UP001497623"/>
    </source>
</evidence>
<feature type="site" description="Interaction with the cone snail toxin Con-ikot-ikot" evidence="18">
    <location>
        <position position="717"/>
    </location>
</feature>
<evidence type="ECO:0000256" key="6">
    <source>
        <dbReference type="ARBA" id="ARBA00022989"/>
    </source>
</evidence>
<dbReference type="PRINTS" id="PR00177">
    <property type="entry name" value="NMDARECEPTOR"/>
</dbReference>
<dbReference type="EMBL" id="CAXKWB010000078">
    <property type="protein sequence ID" value="CAL4059044.1"/>
    <property type="molecule type" value="Genomic_DNA"/>
</dbReference>
<evidence type="ECO:0000256" key="18">
    <source>
        <dbReference type="PIRSR" id="PIRSR601508-2"/>
    </source>
</evidence>
<evidence type="ECO:0000256" key="15">
    <source>
        <dbReference type="ARBA" id="ARBA00034104"/>
    </source>
</evidence>
<dbReference type="InterPro" id="IPR015683">
    <property type="entry name" value="Ionotropic_Glu_rcpt"/>
</dbReference>
<feature type="compositionally biased region" description="Polar residues" evidence="20">
    <location>
        <begin position="919"/>
        <end position="936"/>
    </location>
</feature>
<evidence type="ECO:0000256" key="10">
    <source>
        <dbReference type="ARBA" id="ARBA00023170"/>
    </source>
</evidence>
<dbReference type="Pfam" id="PF10613">
    <property type="entry name" value="Lig_chan-Glu_bd"/>
    <property type="match status" value="1"/>
</dbReference>
<evidence type="ECO:0000259" key="24">
    <source>
        <dbReference type="SMART" id="SM00918"/>
    </source>
</evidence>
<dbReference type="Pfam" id="PF00060">
    <property type="entry name" value="Lig_chan"/>
    <property type="match status" value="1"/>
</dbReference>
<dbReference type="Gene3D" id="3.40.50.2300">
    <property type="match status" value="3"/>
</dbReference>
<keyword evidence="13" id="KW-1071">Ligand-gated ion channel</keyword>
<dbReference type="InterPro" id="IPR001320">
    <property type="entry name" value="Iontro_rcpt_C"/>
</dbReference>
<comment type="similarity">
    <text evidence="1">Belongs to the glutamate-gated ion channel (TC 1.A.10.1) family.</text>
</comment>
<feature type="binding site" evidence="17">
    <location>
        <position position="712"/>
    </location>
    <ligand>
        <name>L-glutamate</name>
        <dbReference type="ChEBI" id="CHEBI:29985"/>
    </ligand>
</feature>
<dbReference type="GO" id="GO:0045211">
    <property type="term" value="C:postsynaptic membrane"/>
    <property type="evidence" value="ECO:0007669"/>
    <property type="project" value="UniProtKB-SubCell"/>
</dbReference>
<sequence>MKSNVWNTAALPLVLLYVLHVSALPDTITIGGIFGSQDERQKIAFRYAVEAVNRDRSILSGSRLIGEEIELSNDDSFHASKKVCGLLRRGVAAIFGPQSEDTANHVQSICDTLEVPHIEMRWDYKLTRADYSINLYPHPSSLGKAYHSVLLTLGWKKFVILYEDNESLVRMQDLLKERDFLPIVRQLQETQPNDYRPLLKEIKRAQITNLVIDVSAEKLPIVLRQAAQIGLMTEYHHYFITSLDFHLIDLEDIKYGGTNISALQLINPWSPELLQVVEGWRLGELRFSRLHPQELMKMTTEAALMYDAVQLFARALANLDRANTVDIGPLYCEGDKPWQHGNSLINFMKWYSSRPPNENSYPPPINTPYRTSYNYSMPRRNPSVMEIAAQIFGLTGLIKFDAQGFRTEFQLNIVEMDQKETLKKVGTWTLYGGANYTRNQVEESDAVDTKLMNKTIIVTTALASPYTMLAENSTALLGNDRFEGFCVDLVLEIAKLKKFNVTFQLVADGAYGSKNEEGEWNGMIRELLDHRADMGIVDFTITFEREEAVDFSMPFMNLGISIIYKKPQKKAPSLFSFASPFSLDVWIYMATAYLGVSVLLFILARMAPDEWDCPYPCIEEPEELENSFTLPDCLWFMIGTFLCQGADIAPRAVSTRIVAGIWWFFTLIMISSYTANLAAFLTVERMDAPITGAEDLAKQTKIKYGSKAGGSTYGFFKESNIETYKKMWTAMSNARPTVFTKSNDEGVQRVSKANGAYAFLMESSSIEYEVERRCDLMPIGGLLDSKSYGIALPPKSPYTGAISSAILRLKENGKIHELKKKWWKEKRGGGRCKTGPAPPPSAELGLANVGGVFVVVTAGSVIAVFVACCEFFWKARKLATYEGASFSKELMEEIRFSLSFGENEKPVRKSPGSARPTDTDSSTIYSQSYGYTGSKK</sequence>
<feature type="site" description="Crucial to convey clamshell closure to channel opening" evidence="18">
    <location>
        <position position="690"/>
    </location>
</feature>
<feature type="transmembrane region" description="Helical" evidence="21">
    <location>
        <begin position="661"/>
        <end position="681"/>
    </location>
</feature>
<keyword evidence="11" id="KW-0325">Glycoprotein</keyword>
<comment type="caution">
    <text evidence="25">The sequence shown here is derived from an EMBL/GenBank/DDBJ whole genome shotgun (WGS) entry which is preliminary data.</text>
</comment>
<keyword evidence="2" id="KW-0813">Transport</keyword>
<dbReference type="InterPro" id="IPR028082">
    <property type="entry name" value="Peripla_BP_I"/>
</dbReference>
<evidence type="ECO:0000256" key="17">
    <source>
        <dbReference type="PIRSR" id="PIRSR601508-1"/>
    </source>
</evidence>
<dbReference type="FunFam" id="3.40.190.10:FF:000001">
    <property type="entry name" value="Glutamate receptor ionotropic, kainate 2"/>
    <property type="match status" value="1"/>
</dbReference>
<feature type="binding site" evidence="17">
    <location>
        <position position="711"/>
    </location>
    <ligand>
        <name>L-glutamate</name>
        <dbReference type="ChEBI" id="CHEBI:29985"/>
    </ligand>
</feature>
<organism evidence="25 26">
    <name type="scientific">Meganyctiphanes norvegica</name>
    <name type="common">Northern krill</name>
    <name type="synonym">Thysanopoda norvegica</name>
    <dbReference type="NCBI Taxonomy" id="48144"/>
    <lineage>
        <taxon>Eukaryota</taxon>
        <taxon>Metazoa</taxon>
        <taxon>Ecdysozoa</taxon>
        <taxon>Arthropoda</taxon>
        <taxon>Crustacea</taxon>
        <taxon>Multicrustacea</taxon>
        <taxon>Malacostraca</taxon>
        <taxon>Eumalacostraca</taxon>
        <taxon>Eucarida</taxon>
        <taxon>Euphausiacea</taxon>
        <taxon>Euphausiidae</taxon>
        <taxon>Meganyctiphanes</taxon>
    </lineage>
</organism>
<evidence type="ECO:0000256" key="8">
    <source>
        <dbReference type="ARBA" id="ARBA00023065"/>
    </source>
</evidence>
<evidence type="ECO:0000256" key="14">
    <source>
        <dbReference type="ARBA" id="ARBA00023303"/>
    </source>
</evidence>
<feature type="domain" description="Ionotropic glutamate receptor C-terminal" evidence="23">
    <location>
        <begin position="455"/>
        <end position="825"/>
    </location>
</feature>
<evidence type="ECO:0000256" key="2">
    <source>
        <dbReference type="ARBA" id="ARBA00022448"/>
    </source>
</evidence>
<dbReference type="SUPFAM" id="SSF81324">
    <property type="entry name" value="Voltage-gated potassium channels"/>
    <property type="match status" value="1"/>
</dbReference>
<reference evidence="25 26" key="1">
    <citation type="submission" date="2024-05" db="EMBL/GenBank/DDBJ databases">
        <authorList>
            <person name="Wallberg A."/>
        </authorList>
    </citation>
    <scope>NUCLEOTIDE SEQUENCE [LARGE SCALE GENOMIC DNA]</scope>
</reference>
<dbReference type="PANTHER" id="PTHR18966">
    <property type="entry name" value="IONOTROPIC GLUTAMATE RECEPTOR"/>
    <property type="match status" value="1"/>
</dbReference>
<keyword evidence="12" id="KW-0628">Postsynaptic cell membrane</keyword>
<dbReference type="CDD" id="cd06382">
    <property type="entry name" value="PBP1_iGluR_Kainate"/>
    <property type="match status" value="1"/>
</dbReference>
<evidence type="ECO:0000256" key="21">
    <source>
        <dbReference type="SAM" id="Phobius"/>
    </source>
</evidence>
<dbReference type="SUPFAM" id="SSF53822">
    <property type="entry name" value="Periplasmic binding protein-like I"/>
    <property type="match status" value="1"/>
</dbReference>
<dbReference type="Gene3D" id="3.40.190.10">
    <property type="entry name" value="Periplasmic binding protein-like II"/>
    <property type="match status" value="1"/>
</dbReference>
<dbReference type="FunFam" id="1.10.287.70:FF:000064">
    <property type="entry name" value="Glutamate receptor ionotropic, kainate"/>
    <property type="match status" value="1"/>
</dbReference>
<keyword evidence="19" id="KW-1015">Disulfide bond</keyword>
<feature type="transmembrane region" description="Helical" evidence="21">
    <location>
        <begin position="849"/>
        <end position="873"/>
    </location>
</feature>
<evidence type="ECO:0000256" key="5">
    <source>
        <dbReference type="ARBA" id="ARBA00022729"/>
    </source>
</evidence>
<dbReference type="FunFam" id="3.40.190.10:FF:000060">
    <property type="entry name" value="Glutamate receptor ionotropic, kainate 1"/>
    <property type="match status" value="1"/>
</dbReference>
<keyword evidence="4 21" id="KW-0812">Transmembrane</keyword>
<keyword evidence="7" id="KW-0770">Synapse</keyword>
<keyword evidence="10" id="KW-0675">Receptor</keyword>
<evidence type="ECO:0000256" key="4">
    <source>
        <dbReference type="ARBA" id="ARBA00022692"/>
    </source>
</evidence>
<evidence type="ECO:0000256" key="7">
    <source>
        <dbReference type="ARBA" id="ARBA00023018"/>
    </source>
</evidence>
<keyword evidence="14" id="KW-0407">Ion channel</keyword>
<dbReference type="SUPFAM" id="SSF53850">
    <property type="entry name" value="Periplasmic binding protein-like II"/>
    <property type="match status" value="1"/>
</dbReference>
<protein>
    <recommendedName>
        <fullName evidence="16">Glutamate receptor 1</fullName>
    </recommendedName>
</protein>
<comment type="subcellular location">
    <subcellularLocation>
        <location evidence="15">Postsynaptic cell membrane</location>
        <topology evidence="15">Multi-pass membrane protein</topology>
    </subcellularLocation>
</comment>
<feature type="binding site" evidence="17">
    <location>
        <position position="540"/>
    </location>
    <ligand>
        <name>L-glutamate</name>
        <dbReference type="ChEBI" id="CHEBI:29985"/>
    </ligand>
</feature>
<evidence type="ECO:0000256" key="20">
    <source>
        <dbReference type="SAM" id="MobiDB-lite"/>
    </source>
</evidence>
<dbReference type="SMART" id="SM00079">
    <property type="entry name" value="PBPe"/>
    <property type="match status" value="1"/>
</dbReference>
<evidence type="ECO:0000256" key="12">
    <source>
        <dbReference type="ARBA" id="ARBA00023257"/>
    </source>
</evidence>
<evidence type="ECO:0000256" key="22">
    <source>
        <dbReference type="SAM" id="SignalP"/>
    </source>
</evidence>
<evidence type="ECO:0000313" key="25">
    <source>
        <dbReference type="EMBL" id="CAL4059044.1"/>
    </source>
</evidence>
<keyword evidence="9 21" id="KW-0472">Membrane</keyword>
<name>A0AAV2PGK6_MEGNR</name>
<evidence type="ECO:0000256" key="19">
    <source>
        <dbReference type="PIRSR" id="PIRSR601508-3"/>
    </source>
</evidence>